<dbReference type="Gene3D" id="3.10.100.10">
    <property type="entry name" value="Mannose-Binding Protein A, subunit A"/>
    <property type="match status" value="1"/>
</dbReference>
<gene>
    <name evidence="1" type="ORF">CGI_10015470</name>
</gene>
<organism evidence="1">
    <name type="scientific">Magallana gigas</name>
    <name type="common">Pacific oyster</name>
    <name type="synonym">Crassostrea gigas</name>
    <dbReference type="NCBI Taxonomy" id="29159"/>
    <lineage>
        <taxon>Eukaryota</taxon>
        <taxon>Metazoa</taxon>
        <taxon>Spiralia</taxon>
        <taxon>Lophotrochozoa</taxon>
        <taxon>Mollusca</taxon>
        <taxon>Bivalvia</taxon>
        <taxon>Autobranchia</taxon>
        <taxon>Pteriomorphia</taxon>
        <taxon>Ostreida</taxon>
        <taxon>Ostreoidea</taxon>
        <taxon>Ostreidae</taxon>
        <taxon>Magallana</taxon>
    </lineage>
</organism>
<dbReference type="InterPro" id="IPR001304">
    <property type="entry name" value="C-type_lectin-like"/>
</dbReference>
<proteinExistence type="predicted"/>
<evidence type="ECO:0000313" key="1">
    <source>
        <dbReference type="EMBL" id="EKC31495.1"/>
    </source>
</evidence>
<accession>K1QRK2</accession>
<dbReference type="InterPro" id="IPR016187">
    <property type="entry name" value="CTDL_fold"/>
</dbReference>
<dbReference type="SUPFAM" id="SSF56436">
    <property type="entry name" value="C-type lectin-like"/>
    <property type="match status" value="1"/>
</dbReference>
<dbReference type="CDD" id="cd00037">
    <property type="entry name" value="CLECT"/>
    <property type="match status" value="1"/>
</dbReference>
<dbReference type="SMART" id="SM00034">
    <property type="entry name" value="CLECT"/>
    <property type="match status" value="1"/>
</dbReference>
<dbReference type="EMBL" id="JH818257">
    <property type="protein sequence ID" value="EKC31495.1"/>
    <property type="molecule type" value="Genomic_DNA"/>
</dbReference>
<dbReference type="InParanoid" id="K1QRK2"/>
<dbReference type="PROSITE" id="PS50041">
    <property type="entry name" value="C_TYPE_LECTIN_2"/>
    <property type="match status" value="1"/>
</dbReference>
<dbReference type="InterPro" id="IPR016186">
    <property type="entry name" value="C-type_lectin-like/link_sf"/>
</dbReference>
<dbReference type="HOGENOM" id="CLU_049894_10_0_1"/>
<protein>
    <submittedName>
        <fullName evidence="1">Aggrecan core protein</fullName>
    </submittedName>
</protein>
<dbReference type="PANTHER" id="PTHR22803">
    <property type="entry name" value="MANNOSE, PHOSPHOLIPASE, LECTIN RECEPTOR RELATED"/>
    <property type="match status" value="1"/>
</dbReference>
<dbReference type="Pfam" id="PF00059">
    <property type="entry name" value="Lectin_C"/>
    <property type="match status" value="1"/>
</dbReference>
<sequence>MLILKRDNWRLRCENGWLKFNGHCYKKSSSKATWANAKLECQKMCSYLVEIESKEESDWLATTFLDNANCKSDPFFDCTAWTGGNDLDTEGQYKWDHSNTLMSFTNWHYHEPSLGNPNQALNKDCIDMLRDGVWNDRPFAKRSQEHFLSTSPIAIGFHLFQPSTSRYGRLR</sequence>
<dbReference type="AlphaFoldDB" id="K1QRK2"/>
<reference evidence="1" key="1">
    <citation type="journal article" date="2012" name="Nature">
        <title>The oyster genome reveals stress adaptation and complexity of shell formation.</title>
        <authorList>
            <person name="Zhang G."/>
            <person name="Fang X."/>
            <person name="Guo X."/>
            <person name="Li L."/>
            <person name="Luo R."/>
            <person name="Xu F."/>
            <person name="Yang P."/>
            <person name="Zhang L."/>
            <person name="Wang X."/>
            <person name="Qi H."/>
            <person name="Xiong Z."/>
            <person name="Que H."/>
            <person name="Xie Y."/>
            <person name="Holland P.W."/>
            <person name="Paps J."/>
            <person name="Zhu Y."/>
            <person name="Wu F."/>
            <person name="Chen Y."/>
            <person name="Wang J."/>
            <person name="Peng C."/>
            <person name="Meng J."/>
            <person name="Yang L."/>
            <person name="Liu J."/>
            <person name="Wen B."/>
            <person name="Zhang N."/>
            <person name="Huang Z."/>
            <person name="Zhu Q."/>
            <person name="Feng Y."/>
            <person name="Mount A."/>
            <person name="Hedgecock D."/>
            <person name="Xu Z."/>
            <person name="Liu Y."/>
            <person name="Domazet-Loso T."/>
            <person name="Du Y."/>
            <person name="Sun X."/>
            <person name="Zhang S."/>
            <person name="Liu B."/>
            <person name="Cheng P."/>
            <person name="Jiang X."/>
            <person name="Li J."/>
            <person name="Fan D."/>
            <person name="Wang W."/>
            <person name="Fu W."/>
            <person name="Wang T."/>
            <person name="Wang B."/>
            <person name="Zhang J."/>
            <person name="Peng Z."/>
            <person name="Li Y."/>
            <person name="Li N."/>
            <person name="Wang J."/>
            <person name="Chen M."/>
            <person name="He Y."/>
            <person name="Tan F."/>
            <person name="Song X."/>
            <person name="Zheng Q."/>
            <person name="Huang R."/>
            <person name="Yang H."/>
            <person name="Du X."/>
            <person name="Chen L."/>
            <person name="Yang M."/>
            <person name="Gaffney P.M."/>
            <person name="Wang S."/>
            <person name="Luo L."/>
            <person name="She Z."/>
            <person name="Ming Y."/>
            <person name="Huang W."/>
            <person name="Zhang S."/>
            <person name="Huang B."/>
            <person name="Zhang Y."/>
            <person name="Qu T."/>
            <person name="Ni P."/>
            <person name="Miao G."/>
            <person name="Wang J."/>
            <person name="Wang Q."/>
            <person name="Steinberg C.E."/>
            <person name="Wang H."/>
            <person name="Li N."/>
            <person name="Qian L."/>
            <person name="Zhang G."/>
            <person name="Li Y."/>
            <person name="Yang H."/>
            <person name="Liu X."/>
            <person name="Wang J."/>
            <person name="Yin Y."/>
            <person name="Wang J."/>
        </authorList>
    </citation>
    <scope>NUCLEOTIDE SEQUENCE [LARGE SCALE GENOMIC DNA]</scope>
    <source>
        <strain evidence="1">05x7-T-G4-1.051#20</strain>
    </source>
</reference>
<name>K1QRK2_MAGGI</name>
<dbReference type="InterPro" id="IPR050111">
    <property type="entry name" value="C-type_lectin/snaclec_domain"/>
</dbReference>